<gene>
    <name evidence="1" type="ORF">MAM1_0088d04808</name>
</gene>
<reference evidence="1" key="1">
    <citation type="submission" date="2014-09" db="EMBL/GenBank/DDBJ databases">
        <title>Draft genome sequence of an oleaginous Mucoromycotina fungus Mucor ambiguus NBRC6742.</title>
        <authorList>
            <person name="Takeda I."/>
            <person name="Yamane N."/>
            <person name="Morita T."/>
            <person name="Tamano K."/>
            <person name="Machida M."/>
            <person name="Baker S."/>
            <person name="Koike H."/>
        </authorList>
    </citation>
    <scope>NUCLEOTIDE SEQUENCE</scope>
    <source>
        <strain evidence="1">NBRC 6742</strain>
    </source>
</reference>
<name>A0A0C9MTF5_9FUNG</name>
<dbReference type="Pfam" id="PF12296">
    <property type="entry name" value="HsbA"/>
    <property type="match status" value="1"/>
</dbReference>
<dbReference type="EMBL" id="DF836377">
    <property type="protein sequence ID" value="GAN05338.1"/>
    <property type="molecule type" value="Genomic_DNA"/>
</dbReference>
<dbReference type="Proteomes" id="UP000053815">
    <property type="component" value="Unassembled WGS sequence"/>
</dbReference>
<organism evidence="1">
    <name type="scientific">Mucor ambiguus</name>
    <dbReference type="NCBI Taxonomy" id="91626"/>
    <lineage>
        <taxon>Eukaryota</taxon>
        <taxon>Fungi</taxon>
        <taxon>Fungi incertae sedis</taxon>
        <taxon>Mucoromycota</taxon>
        <taxon>Mucoromycotina</taxon>
        <taxon>Mucoromycetes</taxon>
        <taxon>Mucorales</taxon>
        <taxon>Mucorineae</taxon>
        <taxon>Mucoraceae</taxon>
        <taxon>Mucor</taxon>
    </lineage>
</organism>
<evidence type="ECO:0000313" key="1">
    <source>
        <dbReference type="EMBL" id="GAN05338.1"/>
    </source>
</evidence>
<sequence length="108" mass="11654">MWALLFDSFTWPTGYSGNLVVHNKESVLETHFTKASTECFAAVVTITDEKADVFIVTVSTLVSQATAALSSIVVKKPEFDTILLATALVKSDIKNLDTQSKALDTCPG</sequence>
<dbReference type="AlphaFoldDB" id="A0A0C9MTF5"/>
<dbReference type="OrthoDB" id="3485059at2759"/>
<proteinExistence type="predicted"/>
<keyword evidence="2" id="KW-1185">Reference proteome</keyword>
<protein>
    <submittedName>
        <fullName evidence="1">Uncharacterized protein</fullName>
    </submittedName>
</protein>
<dbReference type="InterPro" id="IPR021054">
    <property type="entry name" value="Cell_wall_mannoprotein_1"/>
</dbReference>
<accession>A0A0C9MTF5</accession>
<evidence type="ECO:0000313" key="2">
    <source>
        <dbReference type="Proteomes" id="UP000053815"/>
    </source>
</evidence>